<reference evidence="1 2" key="1">
    <citation type="submission" date="2020-05" db="EMBL/GenBank/DDBJ databases">
        <title>Compete genome of Limnobacter sp. SAORIC-580.</title>
        <authorList>
            <person name="Song J."/>
            <person name="Cho J.-C."/>
        </authorList>
    </citation>
    <scope>NUCLEOTIDE SEQUENCE [LARGE SCALE GENOMIC DNA]</scope>
    <source>
        <strain evidence="1 2">SAORIC-580</strain>
    </source>
</reference>
<organism evidence="1 2">
    <name type="scientific">Limnobacter profundi</name>
    <dbReference type="NCBI Taxonomy" id="2732163"/>
    <lineage>
        <taxon>Bacteria</taxon>
        <taxon>Pseudomonadati</taxon>
        <taxon>Pseudomonadota</taxon>
        <taxon>Betaproteobacteria</taxon>
        <taxon>Burkholderiales</taxon>
        <taxon>Burkholderiaceae</taxon>
        <taxon>Limnobacter</taxon>
    </lineage>
</organism>
<keyword evidence="2" id="KW-1185">Reference proteome</keyword>
<name>A0ABX6NA06_9BURK</name>
<evidence type="ECO:0000313" key="1">
    <source>
        <dbReference type="EMBL" id="QJR30504.1"/>
    </source>
</evidence>
<evidence type="ECO:0000313" key="2">
    <source>
        <dbReference type="Proteomes" id="UP000501130"/>
    </source>
</evidence>
<sequence length="309" mass="34984">MAKNTKVIQPENIATTIAAQLAKQTGPAVTQYELACLVYQCLQNKKSTTAATKKQLEEVLKLLQQFHLIRPIEPFAETRGFQLFGYERSTAIELACCLDPFAYVSHLSAMEHYGLTDRFSQLVYLTRPKASEWAALAKAKMNRDLGQQTENFLKLGYPKLIRPTFKKLSGITVHLLERSNQGAFRTTAHSSLRVATIGRVFLDMLREPALCGGLQHVVDMYTNHAKKYLPFVVDELNTHGAPIDKVRAGYLLSEVCKLDHPAFADWEKFAQRGGSRKLDPEAEFEPFYSERWKLSINLPSLLNNENTFE</sequence>
<gene>
    <name evidence="1" type="ORF">HKT17_12750</name>
</gene>
<protein>
    <submittedName>
        <fullName evidence="1">Uncharacterized protein</fullName>
    </submittedName>
</protein>
<proteinExistence type="predicted"/>
<accession>A0ABX6NA06</accession>
<dbReference type="Proteomes" id="UP000501130">
    <property type="component" value="Chromosome"/>
</dbReference>
<dbReference type="EMBL" id="CP053084">
    <property type="protein sequence ID" value="QJR30504.1"/>
    <property type="molecule type" value="Genomic_DNA"/>
</dbReference>